<dbReference type="AlphaFoldDB" id="A0A1Q8VLT3"/>
<keyword evidence="2" id="KW-0813">Transport</keyword>
<evidence type="ECO:0000256" key="5">
    <source>
        <dbReference type="SAM" id="MobiDB-lite"/>
    </source>
</evidence>
<sequence>MTPSHDSRLHLRGVSYAYPTGQRVLDDIDLDIPPGSLTLVCGASGSGKSTMLRLLNGLIPHFHDGERTGRVLVGDEEVCDTPIERSGLRTATVFQNPAAQFFTTTVADELAFAPQNYQVPAPEIRRRRTEALEQLGITDLADRDLRGLSGGQTQKVACAQALAQQTPVILLDEPTSNLDPRAIDDVRATIGRLKAAGRTLVVAEHRVYFLRGLVDEAVIMGQGRVVHRMAGEELWRIDDVRRRRLGLRTLERPRLDLCPARIAALAGHADRRVDDGTSGGVERSTPPIAGTVQVDPDEMPGEEGEGGLRIENLKVERGGRLILDIPELTFPAGAITGVMGANGIGKTTLARAVCGLQRTQRGARVTYGGKELAAGQAFLVMQDVHRQLFTESVSREAGLPQLERLDLADLADRHPLSLSGGQKQRLVIATAIDQGTRVLILDEPTSGVDHRHLVAIAAELRDLAREGRVVIVISHDVEFLNECADRVIEIEGHLTEGR</sequence>
<reference evidence="7 8" key="1">
    <citation type="submission" date="2016-12" db="EMBL/GenBank/DDBJ databases">
        <title>Genomic comparison of strains in the 'Actinomyces naeslundii' group.</title>
        <authorList>
            <person name="Mughal S.R."/>
            <person name="Do T."/>
            <person name="Gilbert S.C."/>
            <person name="Witherden E.A."/>
            <person name="Didelot X."/>
            <person name="Beighton D."/>
        </authorList>
    </citation>
    <scope>NUCLEOTIDE SEQUENCE [LARGE SCALE GENOMIC DNA]</scope>
    <source>
        <strain evidence="7 8">R21091</strain>
    </source>
</reference>
<dbReference type="GO" id="GO:0016887">
    <property type="term" value="F:ATP hydrolysis activity"/>
    <property type="evidence" value="ECO:0007669"/>
    <property type="project" value="InterPro"/>
</dbReference>
<dbReference type="InterPro" id="IPR027417">
    <property type="entry name" value="P-loop_NTPase"/>
</dbReference>
<evidence type="ECO:0000259" key="6">
    <source>
        <dbReference type="PROSITE" id="PS50893"/>
    </source>
</evidence>
<organism evidence="7 8">
    <name type="scientific">Actinomyces oris</name>
    <dbReference type="NCBI Taxonomy" id="544580"/>
    <lineage>
        <taxon>Bacteria</taxon>
        <taxon>Bacillati</taxon>
        <taxon>Actinomycetota</taxon>
        <taxon>Actinomycetes</taxon>
        <taxon>Actinomycetales</taxon>
        <taxon>Actinomycetaceae</taxon>
        <taxon>Actinomyces</taxon>
    </lineage>
</organism>
<dbReference type="PROSITE" id="PS00211">
    <property type="entry name" value="ABC_TRANSPORTER_1"/>
    <property type="match status" value="1"/>
</dbReference>
<dbReference type="InterPro" id="IPR003439">
    <property type="entry name" value="ABC_transporter-like_ATP-bd"/>
</dbReference>
<dbReference type="PROSITE" id="PS50893">
    <property type="entry name" value="ABC_TRANSPORTER_2"/>
    <property type="match status" value="2"/>
</dbReference>
<keyword evidence="3" id="KW-0547">Nucleotide-binding</keyword>
<feature type="compositionally biased region" description="Acidic residues" evidence="5">
    <location>
        <begin position="295"/>
        <end position="305"/>
    </location>
</feature>
<evidence type="ECO:0000313" key="7">
    <source>
        <dbReference type="EMBL" id="OLO49066.1"/>
    </source>
</evidence>
<comment type="similarity">
    <text evidence="1">Belongs to the ABC transporter superfamily.</text>
</comment>
<protein>
    <submittedName>
        <fullName evidence="7">ABC transporter ATP-binding protein</fullName>
    </submittedName>
</protein>
<feature type="domain" description="ABC transporter" evidence="6">
    <location>
        <begin position="308"/>
        <end position="498"/>
    </location>
</feature>
<dbReference type="OrthoDB" id="7757085at2"/>
<dbReference type="GO" id="GO:0042626">
    <property type="term" value="F:ATPase-coupled transmembrane transporter activity"/>
    <property type="evidence" value="ECO:0007669"/>
    <property type="project" value="TreeGrafter"/>
</dbReference>
<evidence type="ECO:0000256" key="3">
    <source>
        <dbReference type="ARBA" id="ARBA00022741"/>
    </source>
</evidence>
<dbReference type="SUPFAM" id="SSF52540">
    <property type="entry name" value="P-loop containing nucleoside triphosphate hydrolases"/>
    <property type="match status" value="2"/>
</dbReference>
<dbReference type="PANTHER" id="PTHR43553">
    <property type="entry name" value="HEAVY METAL TRANSPORTER"/>
    <property type="match status" value="1"/>
</dbReference>
<keyword evidence="4 7" id="KW-0067">ATP-binding</keyword>
<dbReference type="Pfam" id="PF00005">
    <property type="entry name" value="ABC_tran"/>
    <property type="match status" value="2"/>
</dbReference>
<dbReference type="InterPro" id="IPR003593">
    <property type="entry name" value="AAA+_ATPase"/>
</dbReference>
<dbReference type="InterPro" id="IPR017871">
    <property type="entry name" value="ABC_transporter-like_CS"/>
</dbReference>
<dbReference type="InterPro" id="IPR050095">
    <property type="entry name" value="ECF_ABC_transporter_ATP-bd"/>
</dbReference>
<dbReference type="SMART" id="SM00382">
    <property type="entry name" value="AAA"/>
    <property type="match status" value="2"/>
</dbReference>
<name>A0A1Q8VLT3_9ACTO</name>
<dbReference type="CDD" id="cd03225">
    <property type="entry name" value="ABC_cobalt_CbiO_domain1"/>
    <property type="match status" value="1"/>
</dbReference>
<evidence type="ECO:0000256" key="4">
    <source>
        <dbReference type="ARBA" id="ARBA00022840"/>
    </source>
</evidence>
<evidence type="ECO:0000256" key="2">
    <source>
        <dbReference type="ARBA" id="ARBA00022448"/>
    </source>
</evidence>
<comment type="caution">
    <text evidence="7">The sequence shown here is derived from an EMBL/GenBank/DDBJ whole genome shotgun (WGS) entry which is preliminary data.</text>
</comment>
<feature type="region of interest" description="Disordered" evidence="5">
    <location>
        <begin position="273"/>
        <end position="305"/>
    </location>
</feature>
<gene>
    <name evidence="7" type="ORF">BKH31_00845</name>
</gene>
<dbReference type="GO" id="GO:0043190">
    <property type="term" value="C:ATP-binding cassette (ABC) transporter complex"/>
    <property type="evidence" value="ECO:0007669"/>
    <property type="project" value="TreeGrafter"/>
</dbReference>
<dbReference type="Gene3D" id="3.40.50.300">
    <property type="entry name" value="P-loop containing nucleotide triphosphate hydrolases"/>
    <property type="match status" value="2"/>
</dbReference>
<dbReference type="InterPro" id="IPR015856">
    <property type="entry name" value="ABC_transpr_CbiO/EcfA_su"/>
</dbReference>
<evidence type="ECO:0000313" key="8">
    <source>
        <dbReference type="Proteomes" id="UP000186471"/>
    </source>
</evidence>
<dbReference type="Proteomes" id="UP000186471">
    <property type="component" value="Unassembled WGS sequence"/>
</dbReference>
<dbReference type="EMBL" id="MSKK01000002">
    <property type="protein sequence ID" value="OLO49066.1"/>
    <property type="molecule type" value="Genomic_DNA"/>
</dbReference>
<feature type="domain" description="ABC transporter" evidence="6">
    <location>
        <begin position="9"/>
        <end position="247"/>
    </location>
</feature>
<dbReference type="GO" id="GO:0005524">
    <property type="term" value="F:ATP binding"/>
    <property type="evidence" value="ECO:0007669"/>
    <property type="project" value="UniProtKB-KW"/>
</dbReference>
<accession>A0A1Q8VLT3</accession>
<proteinExistence type="inferred from homology"/>
<evidence type="ECO:0000256" key="1">
    <source>
        <dbReference type="ARBA" id="ARBA00005417"/>
    </source>
</evidence>
<dbReference type="RefSeq" id="WP_075410646.1">
    <property type="nucleotide sequence ID" value="NZ_MSKK01000002.1"/>
</dbReference>